<feature type="domain" description="Methyl-accepting transducer" evidence="3">
    <location>
        <begin position="121"/>
        <end position="287"/>
    </location>
</feature>
<dbReference type="SUPFAM" id="SSF58104">
    <property type="entry name" value="Methyl-accepting chemotaxis protein (MCP) signaling domain"/>
    <property type="match status" value="1"/>
</dbReference>
<keyword evidence="1 2" id="KW-0807">Transducer</keyword>
<evidence type="ECO:0000313" key="4">
    <source>
        <dbReference type="EMBL" id="SMD04201.1"/>
    </source>
</evidence>
<protein>
    <submittedName>
        <fullName evidence="4">Putative sugar diacid recognition</fullName>
    </submittedName>
</protein>
<evidence type="ECO:0000259" key="3">
    <source>
        <dbReference type="PROSITE" id="PS50111"/>
    </source>
</evidence>
<dbReference type="Proteomes" id="UP000192738">
    <property type="component" value="Unassembled WGS sequence"/>
</dbReference>
<keyword evidence="5" id="KW-1185">Reference proteome</keyword>
<dbReference type="PROSITE" id="PS50111">
    <property type="entry name" value="CHEMOTAXIS_TRANSDUC_2"/>
    <property type="match status" value="1"/>
</dbReference>
<dbReference type="GO" id="GO:0007165">
    <property type="term" value="P:signal transduction"/>
    <property type="evidence" value="ECO:0007669"/>
    <property type="project" value="UniProtKB-KW"/>
</dbReference>
<dbReference type="OrthoDB" id="3192at2"/>
<sequence>MAEYKINQEIADEITRFVYAQTGYHTIVCNENAVIIGDSAGTRLGITHTGAQRILRGEVDAVFVGPEDVAKNPSMKEGQNYPVSVEGVRVGTFGIAGKMEYTQPIAKVVTALFSSRLKGEADANRVQQVAGTVSENVQQAAAAIEEMSASSEEMAATTDRVAKISDETVKKVKETNKIIDMSRSIATQTKLLSLNASIEAARAGIHGRGFAVVAQEMQKLAQSSAEATENINKILGEIQASITSVIEGINQSAAVSAEQARAMQEIIHMVETVQASTTTLVQSFKKK</sequence>
<dbReference type="InterPro" id="IPR008599">
    <property type="entry name" value="Diacid_rec"/>
</dbReference>
<organism evidence="4 5">
    <name type="scientific">Sporomusa malonica</name>
    <dbReference type="NCBI Taxonomy" id="112901"/>
    <lineage>
        <taxon>Bacteria</taxon>
        <taxon>Bacillati</taxon>
        <taxon>Bacillota</taxon>
        <taxon>Negativicutes</taxon>
        <taxon>Selenomonadales</taxon>
        <taxon>Sporomusaceae</taxon>
        <taxon>Sporomusa</taxon>
    </lineage>
</organism>
<dbReference type="Gene3D" id="1.10.287.950">
    <property type="entry name" value="Methyl-accepting chemotaxis protein"/>
    <property type="match status" value="1"/>
</dbReference>
<accession>A0A1W2E2Z8</accession>
<dbReference type="AlphaFoldDB" id="A0A1W2E2Z8"/>
<dbReference type="InterPro" id="IPR004089">
    <property type="entry name" value="MCPsignal_dom"/>
</dbReference>
<dbReference type="EMBL" id="FWXI01000020">
    <property type="protein sequence ID" value="SMD04201.1"/>
    <property type="molecule type" value="Genomic_DNA"/>
</dbReference>
<gene>
    <name evidence="4" type="ORF">SAMN04488500_12024</name>
</gene>
<dbReference type="PANTHER" id="PTHR32089:SF112">
    <property type="entry name" value="LYSOZYME-LIKE PROTEIN-RELATED"/>
    <property type="match status" value="1"/>
</dbReference>
<evidence type="ECO:0000256" key="2">
    <source>
        <dbReference type="PROSITE-ProRule" id="PRU00284"/>
    </source>
</evidence>
<dbReference type="Pfam" id="PF00015">
    <property type="entry name" value="MCPsignal"/>
    <property type="match status" value="1"/>
</dbReference>
<dbReference type="GO" id="GO:0016020">
    <property type="term" value="C:membrane"/>
    <property type="evidence" value="ECO:0007669"/>
    <property type="project" value="InterPro"/>
</dbReference>
<name>A0A1W2E2Z8_9FIRM</name>
<reference evidence="4 5" key="1">
    <citation type="submission" date="2017-04" db="EMBL/GenBank/DDBJ databases">
        <authorList>
            <person name="Afonso C.L."/>
            <person name="Miller P.J."/>
            <person name="Scott M.A."/>
            <person name="Spackman E."/>
            <person name="Goraichik I."/>
            <person name="Dimitrov K.M."/>
            <person name="Suarez D.L."/>
            <person name="Swayne D.E."/>
        </authorList>
    </citation>
    <scope>NUCLEOTIDE SEQUENCE [LARGE SCALE GENOMIC DNA]</scope>
    <source>
        <strain evidence="4 5">DSM 5090</strain>
    </source>
</reference>
<proteinExistence type="predicted"/>
<dbReference type="PANTHER" id="PTHR32089">
    <property type="entry name" value="METHYL-ACCEPTING CHEMOTAXIS PROTEIN MCPB"/>
    <property type="match status" value="1"/>
</dbReference>
<dbReference type="STRING" id="112901.SAMN04488500_12024"/>
<evidence type="ECO:0000256" key="1">
    <source>
        <dbReference type="ARBA" id="ARBA00023224"/>
    </source>
</evidence>
<dbReference type="SMART" id="SM00283">
    <property type="entry name" value="MA"/>
    <property type="match status" value="1"/>
</dbReference>
<dbReference type="RefSeq" id="WP_084577503.1">
    <property type="nucleotide sequence ID" value="NZ_CP155572.1"/>
</dbReference>
<dbReference type="Pfam" id="PF05651">
    <property type="entry name" value="Diacid_rec"/>
    <property type="match status" value="1"/>
</dbReference>
<evidence type="ECO:0000313" key="5">
    <source>
        <dbReference type="Proteomes" id="UP000192738"/>
    </source>
</evidence>